<evidence type="ECO:0000259" key="4">
    <source>
        <dbReference type="PROSITE" id="PS01124"/>
    </source>
</evidence>
<dbReference type="Gene3D" id="2.60.120.10">
    <property type="entry name" value="Jelly Rolls"/>
    <property type="match status" value="1"/>
</dbReference>
<dbReference type="PANTHER" id="PTHR43280:SF2">
    <property type="entry name" value="HTH-TYPE TRANSCRIPTIONAL REGULATOR EXSA"/>
    <property type="match status" value="1"/>
</dbReference>
<sequence>MTEIQHELIMPNKDLPFKMFLFEGRDGNYIREKHWHRSIEIFAVFQGTLEFYLNDQEYLLECGDFIIVNSNEVHSIHAPKENMTVVLQMPLNMFEKYYTGDQFICFAHAPQAQDEQLMEMICEMYMAYSDKHCGYDLKIQSLFYDMLYLMVTRYREINVHPDILHQHKQLTKLSVITDYMKEHYKDELSLARLAEIFGYSPSYLSRMFQKYAGINYKDYLQAIRTEHGYRQLIETKMTISDISMENGFPNNKAFSKAFYKKYGIMPAEFRKRQKSAINEISN</sequence>
<evidence type="ECO:0000313" key="8">
    <source>
        <dbReference type="Proteomes" id="UP000095553"/>
    </source>
</evidence>
<dbReference type="InterPro" id="IPR003313">
    <property type="entry name" value="AraC-bd"/>
</dbReference>
<dbReference type="InterPro" id="IPR020449">
    <property type="entry name" value="Tscrpt_reg_AraC-type_HTH"/>
</dbReference>
<organism evidence="6 8">
    <name type="scientific">Anaerostipes hadrus</name>
    <dbReference type="NCBI Taxonomy" id="649756"/>
    <lineage>
        <taxon>Bacteria</taxon>
        <taxon>Bacillati</taxon>
        <taxon>Bacillota</taxon>
        <taxon>Clostridia</taxon>
        <taxon>Lachnospirales</taxon>
        <taxon>Lachnospiraceae</taxon>
        <taxon>Anaerostipes</taxon>
    </lineage>
</organism>
<proteinExistence type="predicted"/>
<dbReference type="GO" id="GO:0003700">
    <property type="term" value="F:DNA-binding transcription factor activity"/>
    <property type="evidence" value="ECO:0007669"/>
    <property type="project" value="InterPro"/>
</dbReference>
<keyword evidence="1" id="KW-0805">Transcription regulation</keyword>
<dbReference type="EC" id="2.1.1.-" evidence="6"/>
<dbReference type="Proteomes" id="UP000188159">
    <property type="component" value="Chromosome"/>
</dbReference>
<dbReference type="Pfam" id="PF02311">
    <property type="entry name" value="AraC_binding"/>
    <property type="match status" value="1"/>
</dbReference>
<keyword evidence="2" id="KW-0238">DNA-binding</keyword>
<dbReference type="Proteomes" id="UP000095564">
    <property type="component" value="Unassembled WGS sequence"/>
</dbReference>
<evidence type="ECO:0000313" key="9">
    <source>
        <dbReference type="Proteomes" id="UP000095564"/>
    </source>
</evidence>
<feature type="domain" description="HTH araC/xylS-type" evidence="4">
    <location>
        <begin position="174"/>
        <end position="272"/>
    </location>
</feature>
<evidence type="ECO:0000256" key="3">
    <source>
        <dbReference type="ARBA" id="ARBA00023163"/>
    </source>
</evidence>
<reference evidence="5 10" key="2">
    <citation type="journal article" date="2016" name="Sci. Rep.">
        <title>Accelerated dysbiosis of gut microbiota during aggravation of DSS-induced colitis by a butyrate-producing bacterium.</title>
        <authorList>
            <person name="Zhang Q."/>
            <person name="Wu Y."/>
            <person name="Wang J."/>
            <person name="Wu G."/>
            <person name="Long W."/>
            <person name="Xue Z."/>
            <person name="Wang L."/>
            <person name="Zhang X."/>
            <person name="Pang X."/>
            <person name="Zhao Y."/>
            <person name="Zhao L."/>
            <person name="Zhang C."/>
        </authorList>
    </citation>
    <scope>NUCLEOTIDE SEQUENCE [LARGE SCALE GENOMIC DNA]</scope>
    <source>
        <strain evidence="5 10">BPB5</strain>
    </source>
</reference>
<keyword evidence="6" id="KW-0489">Methyltransferase</keyword>
<keyword evidence="3" id="KW-0804">Transcription</keyword>
<dbReference type="GO" id="GO:0032259">
    <property type="term" value="P:methylation"/>
    <property type="evidence" value="ECO:0007669"/>
    <property type="project" value="UniProtKB-KW"/>
</dbReference>
<dbReference type="Proteomes" id="UP000095553">
    <property type="component" value="Unassembled WGS sequence"/>
</dbReference>
<dbReference type="PANTHER" id="PTHR43280">
    <property type="entry name" value="ARAC-FAMILY TRANSCRIPTIONAL REGULATOR"/>
    <property type="match status" value="1"/>
</dbReference>
<evidence type="ECO:0000313" key="7">
    <source>
        <dbReference type="EMBL" id="CUP71077.1"/>
    </source>
</evidence>
<dbReference type="SUPFAM" id="SSF51215">
    <property type="entry name" value="Regulatory protein AraC"/>
    <property type="match status" value="1"/>
</dbReference>
<dbReference type="Pfam" id="PF12833">
    <property type="entry name" value="HTH_18"/>
    <property type="match status" value="1"/>
</dbReference>
<dbReference type="GO" id="GO:0008168">
    <property type="term" value="F:methyltransferase activity"/>
    <property type="evidence" value="ECO:0007669"/>
    <property type="project" value="UniProtKB-KW"/>
</dbReference>
<dbReference type="PROSITE" id="PS01124">
    <property type="entry name" value="HTH_ARAC_FAMILY_2"/>
    <property type="match status" value="1"/>
</dbReference>
<reference evidence="8 9" key="1">
    <citation type="submission" date="2015-09" db="EMBL/GenBank/DDBJ databases">
        <authorList>
            <consortium name="Pathogen Informatics"/>
        </authorList>
    </citation>
    <scope>NUCLEOTIDE SEQUENCE [LARGE SCALE GENOMIC DNA]</scope>
    <source>
        <strain evidence="7 9">2789STDY5834908</strain>
        <strain evidence="6 8">2789STDY5834959</strain>
    </source>
</reference>
<dbReference type="PRINTS" id="PR00032">
    <property type="entry name" value="HTHARAC"/>
</dbReference>
<evidence type="ECO:0000256" key="1">
    <source>
        <dbReference type="ARBA" id="ARBA00023015"/>
    </source>
</evidence>
<evidence type="ECO:0000313" key="6">
    <source>
        <dbReference type="EMBL" id="CUM70715.1"/>
    </source>
</evidence>
<dbReference type="GO" id="GO:0043565">
    <property type="term" value="F:sequence-specific DNA binding"/>
    <property type="evidence" value="ECO:0007669"/>
    <property type="project" value="InterPro"/>
</dbReference>
<dbReference type="CDD" id="cd02209">
    <property type="entry name" value="cupin_XRE_C"/>
    <property type="match status" value="1"/>
</dbReference>
<evidence type="ECO:0000313" key="5">
    <source>
        <dbReference type="EMBL" id="AQP39676.1"/>
    </source>
</evidence>
<dbReference type="EMBL" id="CP012098">
    <property type="protein sequence ID" value="AQP39676.1"/>
    <property type="molecule type" value="Genomic_DNA"/>
</dbReference>
<dbReference type="OrthoDB" id="9776971at2"/>
<keyword evidence="6" id="KW-0808">Transferase</keyword>
<dbReference type="RefSeq" id="WP_055072161.1">
    <property type="nucleotide sequence ID" value="NZ_BAABXM010000001.1"/>
</dbReference>
<dbReference type="AlphaFoldDB" id="A0A173QYR7"/>
<evidence type="ECO:0000313" key="10">
    <source>
        <dbReference type="Proteomes" id="UP000188159"/>
    </source>
</evidence>
<dbReference type="InterPro" id="IPR037923">
    <property type="entry name" value="HTH-like"/>
</dbReference>
<dbReference type="InterPro" id="IPR014710">
    <property type="entry name" value="RmlC-like_jellyroll"/>
</dbReference>
<dbReference type="SUPFAM" id="SSF46689">
    <property type="entry name" value="Homeodomain-like"/>
    <property type="match status" value="2"/>
</dbReference>
<dbReference type="InterPro" id="IPR009057">
    <property type="entry name" value="Homeodomain-like_sf"/>
</dbReference>
<dbReference type="InterPro" id="IPR018060">
    <property type="entry name" value="HTH_AraC"/>
</dbReference>
<dbReference type="EMBL" id="CYXY01000001">
    <property type="protein sequence ID" value="CUM70715.1"/>
    <property type="molecule type" value="Genomic_DNA"/>
</dbReference>
<evidence type="ECO:0000256" key="2">
    <source>
        <dbReference type="ARBA" id="ARBA00023125"/>
    </source>
</evidence>
<name>A0A173QYR7_ANAHA</name>
<protein>
    <submittedName>
        <fullName evidence="5">AraC family transcriptional regulator</fullName>
    </submittedName>
    <submittedName>
        <fullName evidence="6">Methylphosphotriester-DNA--protein-cysteine S-methyltransferase</fullName>
        <ecNumber evidence="6">2.1.1.-</ecNumber>
    </submittedName>
</protein>
<accession>A0A173QYR7</accession>
<dbReference type="SMART" id="SM00342">
    <property type="entry name" value="HTH_ARAC"/>
    <property type="match status" value="1"/>
</dbReference>
<gene>
    <name evidence="6" type="primary">adaA_1</name>
    <name evidence="7" type="synonym">adaA_2</name>
    <name evidence="5" type="ORF">DO83_08805</name>
    <name evidence="7" type="ORF">ERS852520_01992</name>
    <name evidence="6" type="ORF">ERS852571_00088</name>
</gene>
<dbReference type="EMBL" id="CZAU01000019">
    <property type="protein sequence ID" value="CUP71077.1"/>
    <property type="molecule type" value="Genomic_DNA"/>
</dbReference>
<dbReference type="Gene3D" id="1.10.10.60">
    <property type="entry name" value="Homeodomain-like"/>
    <property type="match status" value="2"/>
</dbReference>